<dbReference type="AlphaFoldDB" id="A0A3M5P567"/>
<evidence type="ECO:0000313" key="4">
    <source>
        <dbReference type="Proteomes" id="UP000273854"/>
    </source>
</evidence>
<dbReference type="PANTHER" id="PTHR23150">
    <property type="entry name" value="SULFATASE MODIFYING FACTOR 1, 2"/>
    <property type="match status" value="1"/>
</dbReference>
<feature type="compositionally biased region" description="Basic and acidic residues" evidence="1">
    <location>
        <begin position="1"/>
        <end position="16"/>
    </location>
</feature>
<feature type="region of interest" description="Disordered" evidence="1">
    <location>
        <begin position="1"/>
        <end position="36"/>
    </location>
</feature>
<feature type="domain" description="Sulfatase-modifying factor enzyme-like" evidence="2">
    <location>
        <begin position="102"/>
        <end position="347"/>
    </location>
</feature>
<organism evidence="3 4">
    <name type="scientific">Pseudomonas viridiflava</name>
    <name type="common">Phytomonas viridiflava</name>
    <dbReference type="NCBI Taxonomy" id="33069"/>
    <lineage>
        <taxon>Bacteria</taxon>
        <taxon>Pseudomonadati</taxon>
        <taxon>Pseudomonadota</taxon>
        <taxon>Gammaproteobacteria</taxon>
        <taxon>Pseudomonadales</taxon>
        <taxon>Pseudomonadaceae</taxon>
        <taxon>Pseudomonas</taxon>
    </lineage>
</organism>
<dbReference type="EMBL" id="RBTP01000056">
    <property type="protein sequence ID" value="RMT79287.1"/>
    <property type="molecule type" value="Genomic_DNA"/>
</dbReference>
<dbReference type="PANTHER" id="PTHR23150:SF35">
    <property type="entry name" value="BLL6746 PROTEIN"/>
    <property type="match status" value="1"/>
</dbReference>
<evidence type="ECO:0000256" key="1">
    <source>
        <dbReference type="SAM" id="MobiDB-lite"/>
    </source>
</evidence>
<dbReference type="InterPro" id="IPR016187">
    <property type="entry name" value="CTDL_fold"/>
</dbReference>
<gene>
    <name evidence="3" type="ORF">ALP40_04726</name>
</gene>
<comment type="caution">
    <text evidence="3">The sequence shown here is derived from an EMBL/GenBank/DDBJ whole genome shotgun (WGS) entry which is preliminary data.</text>
</comment>
<dbReference type="Pfam" id="PF03781">
    <property type="entry name" value="FGE-sulfatase"/>
    <property type="match status" value="1"/>
</dbReference>
<proteinExistence type="predicted"/>
<dbReference type="InterPro" id="IPR051043">
    <property type="entry name" value="Sulfatase_Mod_Factor_Kinase"/>
</dbReference>
<accession>A0A3M5P567</accession>
<evidence type="ECO:0000313" key="3">
    <source>
        <dbReference type="EMBL" id="RMT79287.1"/>
    </source>
</evidence>
<dbReference type="Gene3D" id="3.90.1580.10">
    <property type="entry name" value="paralog of FGE (formylglycine-generating enzyme)"/>
    <property type="match status" value="1"/>
</dbReference>
<dbReference type="GO" id="GO:0120147">
    <property type="term" value="F:formylglycine-generating oxidase activity"/>
    <property type="evidence" value="ECO:0007669"/>
    <property type="project" value="TreeGrafter"/>
</dbReference>
<dbReference type="Proteomes" id="UP000273854">
    <property type="component" value="Unassembled WGS sequence"/>
</dbReference>
<name>A0A3M5P567_PSEVI</name>
<protein>
    <recommendedName>
        <fullName evidence="2">Sulfatase-modifying factor enzyme-like domain-containing protein</fullName>
    </recommendedName>
</protein>
<dbReference type="SUPFAM" id="SSF56436">
    <property type="entry name" value="C-type lectin-like"/>
    <property type="match status" value="1"/>
</dbReference>
<dbReference type="InterPro" id="IPR042095">
    <property type="entry name" value="SUMF_sf"/>
</dbReference>
<reference evidence="3 4" key="1">
    <citation type="submission" date="2018-08" db="EMBL/GenBank/DDBJ databases">
        <title>Recombination of ecologically and evolutionarily significant loci maintains genetic cohesion in the Pseudomonas syringae species complex.</title>
        <authorList>
            <person name="Dillon M."/>
            <person name="Thakur S."/>
            <person name="Almeida R.N.D."/>
            <person name="Weir B.S."/>
            <person name="Guttman D.S."/>
        </authorList>
    </citation>
    <scope>NUCLEOTIDE SEQUENCE [LARGE SCALE GENOMIC DNA]</scope>
    <source>
        <strain evidence="3 4">ICMP 19473</strain>
    </source>
</reference>
<evidence type="ECO:0000259" key="2">
    <source>
        <dbReference type="Pfam" id="PF03781"/>
    </source>
</evidence>
<sequence>MVDEKPHGGRCGEPRCRPGGAHRARPSEQRSRSRPLHGAARPAYLTPAHPLSPAFRFLPLRPVMKKMLFTLSLTSLFGLFLSGTVQAATPEAGKVFKDCKDCPEMVVLPAGTFTMGAPEEELGRQPDEGPMHDVTFAKPFAISRFQVLSGEWDAYIKSSGYKMPDGDTRPGRECKAGKPRYPLGPRQPAVCMDWNEAKAYVAWLSKKTGKSYRMVSEAAREYAARGGSKGSFPFPMDEGKTYGIAKHANTYGPEDGFSYTAPAGSYSPNDFGIYDAHGNVYEWTADCETSNYNGAPTDGSAWLAGDCTWKMIRGNDWTEAPIFSRSGNRNSRQPDVRGDWLGFRVMRDL</sequence>
<dbReference type="InterPro" id="IPR005532">
    <property type="entry name" value="SUMF_dom"/>
</dbReference>